<keyword evidence="9" id="KW-1133">Transmembrane helix</keyword>
<dbReference type="GO" id="GO:0019915">
    <property type="term" value="P:lipid storage"/>
    <property type="evidence" value="ECO:0007669"/>
    <property type="project" value="InterPro"/>
</dbReference>
<evidence type="ECO:0000256" key="3">
    <source>
        <dbReference type="ARBA" id="ARBA00019242"/>
    </source>
</evidence>
<reference evidence="10" key="1">
    <citation type="submission" date="2021-12" db="EMBL/GenBank/DDBJ databases">
        <authorList>
            <person name="King R."/>
        </authorList>
    </citation>
    <scope>NUCLEOTIDE SEQUENCE</scope>
</reference>
<keyword evidence="9" id="KW-0812">Transmembrane</keyword>
<feature type="transmembrane region" description="Helical" evidence="9">
    <location>
        <begin position="164"/>
        <end position="192"/>
    </location>
</feature>
<keyword evidence="11" id="KW-1185">Reference proteome</keyword>
<dbReference type="PANTHER" id="PTHR13390:SF0">
    <property type="entry name" value="LIPID DROPLET-ASSOCIATED HYDROLASE"/>
    <property type="match status" value="1"/>
</dbReference>
<gene>
    <name evidence="10" type="ORF">MELIAE_LOCUS12268</name>
</gene>
<dbReference type="InterPro" id="IPR029058">
    <property type="entry name" value="AB_hydrolase_fold"/>
</dbReference>
<dbReference type="PANTHER" id="PTHR13390">
    <property type="entry name" value="LIPASE"/>
    <property type="match status" value="1"/>
</dbReference>
<dbReference type="EC" id="3.1.1.13" evidence="7"/>
<evidence type="ECO:0000256" key="8">
    <source>
        <dbReference type="ARBA" id="ARBA00049527"/>
    </source>
</evidence>
<evidence type="ECO:0000313" key="11">
    <source>
        <dbReference type="Proteomes" id="UP001154078"/>
    </source>
</evidence>
<evidence type="ECO:0000256" key="5">
    <source>
        <dbReference type="ARBA" id="ARBA00022801"/>
    </source>
</evidence>
<dbReference type="OrthoDB" id="448051at2759"/>
<comment type="subcellular location">
    <subcellularLocation>
        <location evidence="1">Lipid droplet</location>
    </subcellularLocation>
</comment>
<protein>
    <recommendedName>
        <fullName evidence="3">Lipid droplet-associated hydrolase</fullName>
        <ecNumber evidence="7">3.1.1.13</ecNumber>
    </recommendedName>
    <alternativeName>
        <fullName evidence="6">Lipid droplet-associated serine hydrolase</fullName>
    </alternativeName>
</protein>
<sequence length="299" mass="34016">MQEAYVNINGIRTKITTFGPWIEESIKPNENIVVVIPGNPGINSFYDVFSRKIHEKLGYPVWVVGHAGHNIPEQSIDPLPTESDVYGLKGQVQHKLDFLKKYIPESATIHLIGHSIGSYMILELLEDNFVQKKMSTTSLLFPTVEYMRETSNGIFMTSIVKHTVWLILFLSWIFTMLPGFIQNILLTVYCTIAKIPPHNKKSIIELINPELLSRVFSLAMEEMDEVRERNNEAIRNNVGKIRFLYGATDGWAPEKYYNKIVGDVVGVKAELSRGFNHAFVLRQSIPVAETVCNYIQSNN</sequence>
<accession>A0A9P0BHP8</accession>
<dbReference type="InterPro" id="IPR019363">
    <property type="entry name" value="LDAH"/>
</dbReference>
<dbReference type="Proteomes" id="UP001154078">
    <property type="component" value="Chromosome 9"/>
</dbReference>
<organism evidence="10 11">
    <name type="scientific">Brassicogethes aeneus</name>
    <name type="common">Rape pollen beetle</name>
    <name type="synonym">Meligethes aeneus</name>
    <dbReference type="NCBI Taxonomy" id="1431903"/>
    <lineage>
        <taxon>Eukaryota</taxon>
        <taxon>Metazoa</taxon>
        <taxon>Ecdysozoa</taxon>
        <taxon>Arthropoda</taxon>
        <taxon>Hexapoda</taxon>
        <taxon>Insecta</taxon>
        <taxon>Pterygota</taxon>
        <taxon>Neoptera</taxon>
        <taxon>Endopterygota</taxon>
        <taxon>Coleoptera</taxon>
        <taxon>Polyphaga</taxon>
        <taxon>Cucujiformia</taxon>
        <taxon>Nitidulidae</taxon>
        <taxon>Meligethinae</taxon>
        <taxon>Brassicogethes</taxon>
    </lineage>
</organism>
<proteinExistence type="inferred from homology"/>
<name>A0A9P0BHP8_BRAAE</name>
<evidence type="ECO:0000256" key="6">
    <source>
        <dbReference type="ARBA" id="ARBA00031924"/>
    </source>
</evidence>
<dbReference type="Pfam" id="PF10230">
    <property type="entry name" value="LIDHydrolase"/>
    <property type="match status" value="1"/>
</dbReference>
<keyword evidence="4" id="KW-0551">Lipid droplet</keyword>
<evidence type="ECO:0000256" key="2">
    <source>
        <dbReference type="ARBA" id="ARBA00008300"/>
    </source>
</evidence>
<dbReference type="GO" id="GO:0005811">
    <property type="term" value="C:lipid droplet"/>
    <property type="evidence" value="ECO:0007669"/>
    <property type="project" value="UniProtKB-SubCell"/>
</dbReference>
<dbReference type="Gene3D" id="3.40.50.1820">
    <property type="entry name" value="alpha/beta hydrolase"/>
    <property type="match status" value="1"/>
</dbReference>
<dbReference type="GO" id="GO:0004771">
    <property type="term" value="F:sterol ester esterase activity"/>
    <property type="evidence" value="ECO:0007669"/>
    <property type="project" value="UniProtKB-EC"/>
</dbReference>
<evidence type="ECO:0000256" key="1">
    <source>
        <dbReference type="ARBA" id="ARBA00004502"/>
    </source>
</evidence>
<evidence type="ECO:0000256" key="4">
    <source>
        <dbReference type="ARBA" id="ARBA00022677"/>
    </source>
</evidence>
<dbReference type="AlphaFoldDB" id="A0A9P0BHP8"/>
<evidence type="ECO:0000256" key="9">
    <source>
        <dbReference type="SAM" id="Phobius"/>
    </source>
</evidence>
<keyword evidence="9" id="KW-0472">Membrane</keyword>
<keyword evidence="5" id="KW-0378">Hydrolase</keyword>
<comment type="catalytic activity">
    <reaction evidence="8">
        <text>a cholesterol ester + H2O = cholesterol + a fatty acid + H(+)</text>
        <dbReference type="Rhea" id="RHEA:36403"/>
        <dbReference type="ChEBI" id="CHEBI:15377"/>
        <dbReference type="ChEBI" id="CHEBI:15378"/>
        <dbReference type="ChEBI" id="CHEBI:16113"/>
        <dbReference type="ChEBI" id="CHEBI:17002"/>
        <dbReference type="ChEBI" id="CHEBI:28868"/>
        <dbReference type="EC" id="3.1.1.13"/>
    </reaction>
    <physiologicalReaction direction="left-to-right" evidence="8">
        <dbReference type="Rhea" id="RHEA:36404"/>
    </physiologicalReaction>
</comment>
<dbReference type="EMBL" id="OV121140">
    <property type="protein sequence ID" value="CAH0563452.1"/>
    <property type="molecule type" value="Genomic_DNA"/>
</dbReference>
<evidence type="ECO:0000256" key="7">
    <source>
        <dbReference type="ARBA" id="ARBA00039150"/>
    </source>
</evidence>
<evidence type="ECO:0000313" key="10">
    <source>
        <dbReference type="EMBL" id="CAH0563452.1"/>
    </source>
</evidence>
<dbReference type="SUPFAM" id="SSF53474">
    <property type="entry name" value="alpha/beta-Hydrolases"/>
    <property type="match status" value="1"/>
</dbReference>
<comment type="similarity">
    <text evidence="2">Belongs to the AB hydrolase superfamily. LDAH family.</text>
</comment>